<protein>
    <recommendedName>
        <fullName evidence="18">CFEM domain-containing protein</fullName>
    </recommendedName>
</protein>
<keyword evidence="12" id="KW-0449">Lipoprotein</keyword>
<evidence type="ECO:0000256" key="11">
    <source>
        <dbReference type="ARBA" id="ARBA00023157"/>
    </source>
</evidence>
<keyword evidence="9 16" id="KW-1133">Transmembrane helix</keyword>
<comment type="similarity">
    <text evidence="13">Belongs to the SAT4 family.</text>
</comment>
<keyword evidence="10 16" id="KW-0472">Membrane</keyword>
<keyword evidence="8 17" id="KW-0732">Signal</keyword>
<keyword evidence="6" id="KW-0336">GPI-anchor</keyword>
<dbReference type="PROSITE" id="PS52012">
    <property type="entry name" value="CFEM"/>
    <property type="match status" value="1"/>
</dbReference>
<evidence type="ECO:0000256" key="1">
    <source>
        <dbReference type="ARBA" id="ARBA00004141"/>
    </source>
</evidence>
<evidence type="ECO:0000256" key="5">
    <source>
        <dbReference type="ARBA" id="ARBA00022525"/>
    </source>
</evidence>
<reference evidence="19" key="1">
    <citation type="journal article" date="2020" name="Stud. Mycol.">
        <title>101 Dothideomycetes genomes: a test case for predicting lifestyles and emergence of pathogens.</title>
        <authorList>
            <person name="Haridas S."/>
            <person name="Albert R."/>
            <person name="Binder M."/>
            <person name="Bloem J."/>
            <person name="Labutti K."/>
            <person name="Salamov A."/>
            <person name="Andreopoulos B."/>
            <person name="Baker S."/>
            <person name="Barry K."/>
            <person name="Bills G."/>
            <person name="Bluhm B."/>
            <person name="Cannon C."/>
            <person name="Castanera R."/>
            <person name="Culley D."/>
            <person name="Daum C."/>
            <person name="Ezra D."/>
            <person name="Gonzalez J."/>
            <person name="Henrissat B."/>
            <person name="Kuo A."/>
            <person name="Liang C."/>
            <person name="Lipzen A."/>
            <person name="Lutzoni F."/>
            <person name="Magnuson J."/>
            <person name="Mondo S."/>
            <person name="Nolan M."/>
            <person name="Ohm R."/>
            <person name="Pangilinan J."/>
            <person name="Park H.-J."/>
            <person name="Ramirez L."/>
            <person name="Alfaro M."/>
            <person name="Sun H."/>
            <person name="Tritt A."/>
            <person name="Yoshinaga Y."/>
            <person name="Zwiers L.-H."/>
            <person name="Turgeon B."/>
            <person name="Goodwin S."/>
            <person name="Spatafora J."/>
            <person name="Crous P."/>
            <person name="Grigoriev I."/>
        </authorList>
    </citation>
    <scope>NUCLEOTIDE SEQUENCE</scope>
    <source>
        <strain evidence="19">CBS 119925</strain>
    </source>
</reference>
<feature type="disulfide bond" evidence="14">
    <location>
        <begin position="49"/>
        <end position="56"/>
    </location>
</feature>
<evidence type="ECO:0000256" key="8">
    <source>
        <dbReference type="ARBA" id="ARBA00022729"/>
    </source>
</evidence>
<dbReference type="InterPro" id="IPR049326">
    <property type="entry name" value="Rhodopsin_dom_fungi"/>
</dbReference>
<feature type="transmembrane region" description="Helical" evidence="16">
    <location>
        <begin position="104"/>
        <end position="125"/>
    </location>
</feature>
<evidence type="ECO:0000256" key="6">
    <source>
        <dbReference type="ARBA" id="ARBA00022622"/>
    </source>
</evidence>
<evidence type="ECO:0000256" key="9">
    <source>
        <dbReference type="ARBA" id="ARBA00022989"/>
    </source>
</evidence>
<evidence type="ECO:0000256" key="14">
    <source>
        <dbReference type="PROSITE-ProRule" id="PRU01356"/>
    </source>
</evidence>
<evidence type="ECO:0000256" key="10">
    <source>
        <dbReference type="ARBA" id="ARBA00023136"/>
    </source>
</evidence>
<evidence type="ECO:0000313" key="19">
    <source>
        <dbReference type="EMBL" id="KAF2750589.1"/>
    </source>
</evidence>
<feature type="disulfide bond" evidence="14">
    <location>
        <begin position="39"/>
        <end position="70"/>
    </location>
</feature>
<feature type="transmembrane region" description="Helical" evidence="16">
    <location>
        <begin position="343"/>
        <end position="363"/>
    </location>
</feature>
<keyword evidence="6" id="KW-0325">Glycoprotein</keyword>
<proteinExistence type="inferred from homology"/>
<dbReference type="InterPro" id="IPR008427">
    <property type="entry name" value="Extracellular_membr_CFEM_dom"/>
</dbReference>
<dbReference type="GO" id="GO:0098552">
    <property type="term" value="C:side of membrane"/>
    <property type="evidence" value="ECO:0007669"/>
    <property type="project" value="UniProtKB-KW"/>
</dbReference>
<feature type="transmembrane region" description="Helical" evidence="16">
    <location>
        <begin position="298"/>
        <end position="323"/>
    </location>
</feature>
<evidence type="ECO:0000256" key="3">
    <source>
        <dbReference type="ARBA" id="ARBA00004613"/>
    </source>
</evidence>
<keyword evidence="7 16" id="KW-0812">Transmembrane</keyword>
<feature type="disulfide bond" evidence="14">
    <location>
        <begin position="58"/>
        <end position="91"/>
    </location>
</feature>
<feature type="domain" description="CFEM" evidence="18">
    <location>
        <begin position="7"/>
        <end position="118"/>
    </location>
</feature>
<keyword evidence="14" id="KW-0349">Heme</keyword>
<dbReference type="GO" id="GO:0046872">
    <property type="term" value="F:metal ion binding"/>
    <property type="evidence" value="ECO:0007669"/>
    <property type="project" value="UniProtKB-UniRule"/>
</dbReference>
<evidence type="ECO:0000256" key="15">
    <source>
        <dbReference type="SAM" id="MobiDB-lite"/>
    </source>
</evidence>
<feature type="transmembrane region" description="Helical" evidence="16">
    <location>
        <begin position="137"/>
        <end position="157"/>
    </location>
</feature>
<dbReference type="GO" id="GO:0005576">
    <property type="term" value="C:extracellular region"/>
    <property type="evidence" value="ECO:0007669"/>
    <property type="project" value="UniProtKB-SubCell"/>
</dbReference>
<comment type="subcellular location">
    <subcellularLocation>
        <location evidence="2">Membrane</location>
        <topology evidence="2">Lipid-anchor</topology>
        <topology evidence="2">GPI-anchor</topology>
    </subcellularLocation>
    <subcellularLocation>
        <location evidence="1">Membrane</location>
        <topology evidence="1">Multi-pass membrane protein</topology>
    </subcellularLocation>
    <subcellularLocation>
        <location evidence="3">Secreted</location>
    </subcellularLocation>
</comment>
<keyword evidence="11 14" id="KW-1015">Disulfide bond</keyword>
<dbReference type="InterPro" id="IPR052337">
    <property type="entry name" value="SAT4-like"/>
</dbReference>
<feature type="signal peptide" evidence="17">
    <location>
        <begin position="1"/>
        <end position="20"/>
    </location>
</feature>
<feature type="disulfide bond" evidence="14">
    <location>
        <begin position="35"/>
        <end position="75"/>
    </location>
</feature>
<organism evidence="19 20">
    <name type="scientific">Sporormia fimetaria CBS 119925</name>
    <dbReference type="NCBI Taxonomy" id="1340428"/>
    <lineage>
        <taxon>Eukaryota</taxon>
        <taxon>Fungi</taxon>
        <taxon>Dikarya</taxon>
        <taxon>Ascomycota</taxon>
        <taxon>Pezizomycotina</taxon>
        <taxon>Dothideomycetes</taxon>
        <taxon>Pleosporomycetidae</taxon>
        <taxon>Pleosporales</taxon>
        <taxon>Sporormiaceae</taxon>
        <taxon>Sporormia</taxon>
    </lineage>
</organism>
<dbReference type="Pfam" id="PF05730">
    <property type="entry name" value="CFEM"/>
    <property type="match status" value="1"/>
</dbReference>
<evidence type="ECO:0000259" key="18">
    <source>
        <dbReference type="PROSITE" id="PS52012"/>
    </source>
</evidence>
<feature type="chain" id="PRO_5025398125" description="CFEM domain-containing protein" evidence="17">
    <location>
        <begin position="21"/>
        <end position="432"/>
    </location>
</feature>
<evidence type="ECO:0000256" key="12">
    <source>
        <dbReference type="ARBA" id="ARBA00023288"/>
    </source>
</evidence>
<dbReference type="Proteomes" id="UP000799440">
    <property type="component" value="Unassembled WGS sequence"/>
</dbReference>
<sequence>MNARLSFLIALFAFFTTVLSQTTALSLVVDDIPTCAVDCLTTAIDASPCDKTDIKCVCTDFELQTYVKGCVLKTCPPKLGLSTLNTTMTVCNAPVRDQSHKFKVVNLSMGIVGPVWVGIRMIYKLTMTAYDIGADDYFIIATIVVGIPATIINNNFTLQNGIGKDVWRLTFEQVTNFAQFLYVLSLIYYAATGLLKMSLLAFYYRIFPGTRIRKVIIATIVFNVLRTVSFLLVAVFQCQPIKYYWHKWDGEHEGKCVNTNAMSWAHAAISISLDLWMLAIPLAQLVRLRLPWKKKLGVALMFCVGTFVTIVSILRLQSLVYFANSVNPTWDQFDVINWSTIEVNVGIICACMPTIRVILVRLFPKILGSTQNNTNQYLHKYGTGGPGRESKGPMSKGGFNNNQAIITYTKTFEVSRHDREDSDEMGARARVK</sequence>
<evidence type="ECO:0000256" key="13">
    <source>
        <dbReference type="ARBA" id="ARBA00038359"/>
    </source>
</evidence>
<keyword evidence="20" id="KW-1185">Reference proteome</keyword>
<feature type="transmembrane region" description="Helical" evidence="16">
    <location>
        <begin position="264"/>
        <end position="286"/>
    </location>
</feature>
<keyword evidence="5" id="KW-0964">Secreted</keyword>
<evidence type="ECO:0000256" key="7">
    <source>
        <dbReference type="ARBA" id="ARBA00022692"/>
    </source>
</evidence>
<keyword evidence="14" id="KW-0479">Metal-binding</keyword>
<feature type="binding site" description="axial binding residue" evidence="14">
    <location>
        <position position="53"/>
    </location>
    <ligand>
        <name>heme</name>
        <dbReference type="ChEBI" id="CHEBI:30413"/>
    </ligand>
    <ligandPart>
        <name>Fe</name>
        <dbReference type="ChEBI" id="CHEBI:18248"/>
    </ligandPart>
</feature>
<dbReference type="AlphaFoldDB" id="A0A6A6VLB2"/>
<evidence type="ECO:0000313" key="20">
    <source>
        <dbReference type="Proteomes" id="UP000799440"/>
    </source>
</evidence>
<gene>
    <name evidence="19" type="ORF">M011DRAFT_516936</name>
</gene>
<dbReference type="PANTHER" id="PTHR33048:SF143">
    <property type="entry name" value="EXTRACELLULAR MEMBRANE PROTEIN CFEM DOMAIN-CONTAINING PROTEIN-RELATED"/>
    <property type="match status" value="1"/>
</dbReference>
<feature type="region of interest" description="Disordered" evidence="15">
    <location>
        <begin position="378"/>
        <end position="399"/>
    </location>
</feature>
<dbReference type="PANTHER" id="PTHR33048">
    <property type="entry name" value="PTH11-LIKE INTEGRAL MEMBRANE PROTEIN (AFU_ORTHOLOGUE AFUA_5G11245)"/>
    <property type="match status" value="1"/>
</dbReference>
<evidence type="ECO:0000256" key="4">
    <source>
        <dbReference type="ARBA" id="ARBA00010031"/>
    </source>
</evidence>
<dbReference type="SMART" id="SM00747">
    <property type="entry name" value="CFEM"/>
    <property type="match status" value="1"/>
</dbReference>
<feature type="transmembrane region" description="Helical" evidence="16">
    <location>
        <begin position="177"/>
        <end position="203"/>
    </location>
</feature>
<accession>A0A6A6VLB2</accession>
<feature type="transmembrane region" description="Helical" evidence="16">
    <location>
        <begin position="215"/>
        <end position="236"/>
    </location>
</feature>
<evidence type="ECO:0000256" key="17">
    <source>
        <dbReference type="SAM" id="SignalP"/>
    </source>
</evidence>
<evidence type="ECO:0000256" key="16">
    <source>
        <dbReference type="SAM" id="Phobius"/>
    </source>
</evidence>
<dbReference type="EMBL" id="MU006563">
    <property type="protein sequence ID" value="KAF2750589.1"/>
    <property type="molecule type" value="Genomic_DNA"/>
</dbReference>
<comment type="similarity">
    <text evidence="4">Belongs to the RBT5 family.</text>
</comment>
<dbReference type="Pfam" id="PF20684">
    <property type="entry name" value="Fung_rhodopsin"/>
    <property type="match status" value="1"/>
</dbReference>
<keyword evidence="14" id="KW-0408">Iron</keyword>
<dbReference type="OrthoDB" id="2496787at2759"/>
<name>A0A6A6VLB2_9PLEO</name>
<evidence type="ECO:0000256" key="2">
    <source>
        <dbReference type="ARBA" id="ARBA00004589"/>
    </source>
</evidence>